<dbReference type="InterPro" id="IPR001867">
    <property type="entry name" value="OmpR/PhoB-type_DNA-bd"/>
</dbReference>
<evidence type="ECO:0000256" key="1">
    <source>
        <dbReference type="ARBA" id="ARBA00005820"/>
    </source>
</evidence>
<dbReference type="Gene3D" id="1.25.40.10">
    <property type="entry name" value="Tetratricopeptide repeat domain"/>
    <property type="match status" value="1"/>
</dbReference>
<dbReference type="GO" id="GO:0016887">
    <property type="term" value="F:ATP hydrolysis activity"/>
    <property type="evidence" value="ECO:0007669"/>
    <property type="project" value="InterPro"/>
</dbReference>
<dbReference type="GO" id="GO:0006355">
    <property type="term" value="P:regulation of DNA-templated transcription"/>
    <property type="evidence" value="ECO:0007669"/>
    <property type="project" value="InterPro"/>
</dbReference>
<accession>A0A323VJ19</accession>
<dbReference type="InterPro" id="IPR036388">
    <property type="entry name" value="WH-like_DNA-bd_sf"/>
</dbReference>
<dbReference type="SUPFAM" id="SSF52540">
    <property type="entry name" value="P-loop containing nucleoside triphosphate hydrolases"/>
    <property type="match status" value="1"/>
</dbReference>
<dbReference type="CDD" id="cd15831">
    <property type="entry name" value="BTAD"/>
    <property type="match status" value="1"/>
</dbReference>
<comment type="similarity">
    <text evidence="1">Belongs to the AfsR/DnrI/RedD regulatory family.</text>
</comment>
<reference evidence="5 8" key="2">
    <citation type="submission" date="2020-08" db="EMBL/GenBank/DDBJ databases">
        <title>Sequencing the genomes of 1000 actinobacteria strains.</title>
        <authorList>
            <person name="Klenk H.-P."/>
        </authorList>
    </citation>
    <scope>NUCLEOTIDE SEQUENCE [LARGE SCALE GENOMIC DNA]</scope>
    <source>
        <strain evidence="5 8">DSM 16678</strain>
    </source>
</reference>
<dbReference type="InterPro" id="IPR005158">
    <property type="entry name" value="BTAD"/>
</dbReference>
<dbReference type="PANTHER" id="PTHR47691:SF3">
    <property type="entry name" value="HTH-TYPE TRANSCRIPTIONAL REGULATOR RV0890C-RELATED"/>
    <property type="match status" value="1"/>
</dbReference>
<dbReference type="InterPro" id="IPR049945">
    <property type="entry name" value="AAA_22"/>
</dbReference>
<dbReference type="SUPFAM" id="SSF46894">
    <property type="entry name" value="C-terminal effector domain of the bipartite response regulators"/>
    <property type="match status" value="1"/>
</dbReference>
<dbReference type="PRINTS" id="PR00364">
    <property type="entry name" value="DISEASERSIST"/>
</dbReference>
<dbReference type="AlphaFoldDB" id="A0A323VJ19"/>
<dbReference type="SUPFAM" id="SSF48452">
    <property type="entry name" value="TPR-like"/>
    <property type="match status" value="1"/>
</dbReference>
<dbReference type="PANTHER" id="PTHR47691">
    <property type="entry name" value="REGULATOR-RELATED"/>
    <property type="match status" value="1"/>
</dbReference>
<feature type="DNA-binding region" description="OmpR/PhoB-type" evidence="3">
    <location>
        <begin position="1"/>
        <end position="97"/>
    </location>
</feature>
<evidence type="ECO:0000313" key="5">
    <source>
        <dbReference type="EMBL" id="MBB3675188.1"/>
    </source>
</evidence>
<evidence type="ECO:0000313" key="8">
    <source>
        <dbReference type="Proteomes" id="UP000580718"/>
    </source>
</evidence>
<dbReference type="GO" id="GO:0000160">
    <property type="term" value="P:phosphorelay signal transduction system"/>
    <property type="evidence" value="ECO:0007669"/>
    <property type="project" value="InterPro"/>
</dbReference>
<gene>
    <name evidence="6" type="ORF">DMO24_02220</name>
    <name evidence="5" type="ORF">FHX36_000923</name>
</gene>
<comment type="caution">
    <text evidence="6">The sequence shown here is derived from an EMBL/GenBank/DDBJ whole genome shotgun (WGS) entry which is preliminary data.</text>
</comment>
<dbReference type="GO" id="GO:0003677">
    <property type="term" value="F:DNA binding"/>
    <property type="evidence" value="ECO:0007669"/>
    <property type="project" value="UniProtKB-UniRule"/>
</dbReference>
<dbReference type="InterPro" id="IPR016032">
    <property type="entry name" value="Sig_transdc_resp-reg_C-effctor"/>
</dbReference>
<proteinExistence type="inferred from homology"/>
<sequence length="954" mass="101829">MQFRDLGPLVVELDGAEHPPPGLKPSALLAALVVHANRRVAVSTLLEVVWAGRPPAKAEGTLESHVWRLRRLLEPGRGRGEAPGVLVNDSGGYRLLARADQVDSARFEHLADETRALATDGEPADVLARCDEALALWRGTPYEQIAAQEWIVPFLVRLEEIAAELRERRIDALLGTGATDRALSDVARLIEETPYRERLWAQRMIGLYRTGRAEEALQAYQRARTRLLDELGTEPGTELREVHRRVLAQDPALAPAPPPVTVRPSRSATVPAAHLPARAEPLIGRATDLQALTDLVRTRRLVTVTGAAGCGKTRLAVEVAAAVVEAFPDGAWFVDLTAVDRPELVVDVLTTTLGLAAPVSGSAGDALRDHLRDRRMLVVLDNAEHLLDAVAEVVGEVQAGAGQCVLLVTSREPVAVPGEVVWPLGPLPLTASADPLAADPEEGPGRSPALELFLARLGSADPTLTVDDDVVVVAERICEALDGVPLALELAAARVRSATLTEIADQVSADASGLRRLGRAGADHRQSVRAAIEWSHRLLSPQEQAVHRRLSVLPGPITRSAATAVAAADPVEAADVPELLALLTHRSLLHPVRLGRAPGPSLFSQLATVRGHAAHSLAAHDETAAAVRRRDTWVASLLAGRPRLSAAGGDWYDAVADAYATVRATLQHLLVEAPDPTAGRLLSHLSMFWYYRERTVEAGRWLRLALELPGLDPADTASAHLTLLGHELLRGRSDLSLPHLDAALAPIGAASTDRLVDLAELMATCALAAHTRQADDQAARLVVAVAGIADTTGDREVRLLADALALLTAAPQRTGTPSAAAADVHEQARAEGNPLVAWVAATAATAQADTPGDALRWWDRVAEAVLLVGSRDVGIWAEVRAGLMVSAGQHREAVRLFAAARRELRRSGLTWPMNPATRDLMREARGALGPGEFDRSWHDGERQLGPALLPGLVG</sequence>
<dbReference type="OrthoDB" id="9812579at2"/>
<evidence type="ECO:0000259" key="4">
    <source>
        <dbReference type="PROSITE" id="PS51755"/>
    </source>
</evidence>
<dbReference type="InterPro" id="IPR011990">
    <property type="entry name" value="TPR-like_helical_dom_sf"/>
</dbReference>
<dbReference type="SMART" id="SM00862">
    <property type="entry name" value="Trans_reg_C"/>
    <property type="match status" value="1"/>
</dbReference>
<feature type="domain" description="OmpR/PhoB-type" evidence="4">
    <location>
        <begin position="1"/>
        <end position="97"/>
    </location>
</feature>
<dbReference type="Gene3D" id="1.10.10.10">
    <property type="entry name" value="Winged helix-like DNA-binding domain superfamily/Winged helix DNA-binding domain"/>
    <property type="match status" value="1"/>
</dbReference>
<keyword evidence="2 3" id="KW-0238">DNA-binding</keyword>
<reference evidence="6 7" key="1">
    <citation type="submission" date="2018-06" db="EMBL/GenBank/DDBJ databases">
        <title>Draft genome sequence of Modestobacter versicolor CP153-2.</title>
        <authorList>
            <person name="Gundlapally S.R."/>
        </authorList>
    </citation>
    <scope>NUCLEOTIDE SEQUENCE [LARGE SCALE GENOMIC DNA]</scope>
    <source>
        <strain evidence="6 7">CP153-2</strain>
    </source>
</reference>
<name>A0A323VJ19_9ACTN</name>
<protein>
    <submittedName>
        <fullName evidence="5">Putative ATPase/DNA-binding SARP family transcriptional activator</fullName>
    </submittedName>
</protein>
<evidence type="ECO:0000256" key="3">
    <source>
        <dbReference type="PROSITE-ProRule" id="PRU01091"/>
    </source>
</evidence>
<dbReference type="SMART" id="SM01043">
    <property type="entry name" value="BTAD"/>
    <property type="match status" value="1"/>
</dbReference>
<dbReference type="EMBL" id="JACIBU010000001">
    <property type="protein sequence ID" value="MBB3675188.1"/>
    <property type="molecule type" value="Genomic_DNA"/>
</dbReference>
<dbReference type="InterPro" id="IPR027417">
    <property type="entry name" value="P-loop_NTPase"/>
</dbReference>
<dbReference type="EMBL" id="QKNV01000014">
    <property type="protein sequence ID" value="PZA22996.1"/>
    <property type="molecule type" value="Genomic_DNA"/>
</dbReference>
<dbReference type="RefSeq" id="WP_110550712.1">
    <property type="nucleotide sequence ID" value="NZ_JACIBU010000001.1"/>
</dbReference>
<keyword evidence="7" id="KW-1185">Reference proteome</keyword>
<dbReference type="Proteomes" id="UP000580718">
    <property type="component" value="Unassembled WGS sequence"/>
</dbReference>
<dbReference type="Proteomes" id="UP000247602">
    <property type="component" value="Unassembled WGS sequence"/>
</dbReference>
<organism evidence="6 7">
    <name type="scientific">Modestobacter versicolor</name>
    <dbReference type="NCBI Taxonomy" id="429133"/>
    <lineage>
        <taxon>Bacteria</taxon>
        <taxon>Bacillati</taxon>
        <taxon>Actinomycetota</taxon>
        <taxon>Actinomycetes</taxon>
        <taxon>Geodermatophilales</taxon>
        <taxon>Geodermatophilaceae</taxon>
        <taxon>Modestobacter</taxon>
    </lineage>
</organism>
<dbReference type="PROSITE" id="PS51755">
    <property type="entry name" value="OMPR_PHOB"/>
    <property type="match status" value="1"/>
</dbReference>
<evidence type="ECO:0000313" key="7">
    <source>
        <dbReference type="Proteomes" id="UP000247602"/>
    </source>
</evidence>
<dbReference type="Pfam" id="PF13401">
    <property type="entry name" value="AAA_22"/>
    <property type="match status" value="1"/>
</dbReference>
<dbReference type="Gene3D" id="3.40.50.300">
    <property type="entry name" value="P-loop containing nucleotide triphosphate hydrolases"/>
    <property type="match status" value="1"/>
</dbReference>
<evidence type="ECO:0000256" key="2">
    <source>
        <dbReference type="ARBA" id="ARBA00023125"/>
    </source>
</evidence>
<evidence type="ECO:0000313" key="6">
    <source>
        <dbReference type="EMBL" id="PZA22996.1"/>
    </source>
</evidence>
<dbReference type="Pfam" id="PF03704">
    <property type="entry name" value="BTAD"/>
    <property type="match status" value="1"/>
</dbReference>